<keyword evidence="2" id="KW-1185">Reference proteome</keyword>
<proteinExistence type="predicted"/>
<dbReference type="Proteomes" id="UP001500305">
    <property type="component" value="Unassembled WGS sequence"/>
</dbReference>
<gene>
    <name evidence="1" type="ORF">GCM10010430_34940</name>
</gene>
<protein>
    <submittedName>
        <fullName evidence="1">Uncharacterized protein</fullName>
    </submittedName>
</protein>
<reference evidence="2" key="1">
    <citation type="journal article" date="2019" name="Int. J. Syst. Evol. Microbiol.">
        <title>The Global Catalogue of Microorganisms (GCM) 10K type strain sequencing project: providing services to taxonomists for standard genome sequencing and annotation.</title>
        <authorList>
            <consortium name="The Broad Institute Genomics Platform"/>
            <consortium name="The Broad Institute Genome Sequencing Center for Infectious Disease"/>
            <person name="Wu L."/>
            <person name="Ma J."/>
        </authorList>
    </citation>
    <scope>NUCLEOTIDE SEQUENCE [LARGE SCALE GENOMIC DNA]</scope>
    <source>
        <strain evidence="2">JCM 7356</strain>
    </source>
</reference>
<evidence type="ECO:0000313" key="1">
    <source>
        <dbReference type="EMBL" id="GAA2249279.1"/>
    </source>
</evidence>
<name>A0ABP5R4H0_9ACTN</name>
<accession>A0ABP5R4H0</accession>
<evidence type="ECO:0000313" key="2">
    <source>
        <dbReference type="Proteomes" id="UP001500305"/>
    </source>
</evidence>
<sequence>MDLRDDIREAFLKLPCCVITYRRVPRTQGTNPTPGSWAAVARTAGTSAKLNTFPFVGIASALICYRHAHNPDDMQVTVARQ</sequence>
<organism evidence="1 2">
    <name type="scientific">Kitasatospora cystarginea</name>
    <dbReference type="NCBI Taxonomy" id="58350"/>
    <lineage>
        <taxon>Bacteria</taxon>
        <taxon>Bacillati</taxon>
        <taxon>Actinomycetota</taxon>
        <taxon>Actinomycetes</taxon>
        <taxon>Kitasatosporales</taxon>
        <taxon>Streptomycetaceae</taxon>
        <taxon>Kitasatospora</taxon>
    </lineage>
</organism>
<dbReference type="EMBL" id="BAAATR010000014">
    <property type="protein sequence ID" value="GAA2249279.1"/>
    <property type="molecule type" value="Genomic_DNA"/>
</dbReference>
<comment type="caution">
    <text evidence="1">The sequence shown here is derived from an EMBL/GenBank/DDBJ whole genome shotgun (WGS) entry which is preliminary data.</text>
</comment>
<dbReference type="RefSeq" id="WP_344637449.1">
    <property type="nucleotide sequence ID" value="NZ_BAAATR010000014.1"/>
</dbReference>